<accession>X1T060</accession>
<dbReference type="AlphaFoldDB" id="X1T060"/>
<dbReference type="CDD" id="cd02440">
    <property type="entry name" value="AdoMet_MTases"/>
    <property type="match status" value="1"/>
</dbReference>
<organism evidence="2">
    <name type="scientific">marine sediment metagenome</name>
    <dbReference type="NCBI Taxonomy" id="412755"/>
    <lineage>
        <taxon>unclassified sequences</taxon>
        <taxon>metagenomes</taxon>
        <taxon>ecological metagenomes</taxon>
    </lineage>
</organism>
<dbReference type="Gene3D" id="3.40.50.150">
    <property type="entry name" value="Vaccinia Virus protein VP39"/>
    <property type="match status" value="1"/>
</dbReference>
<name>X1T060_9ZZZZ</name>
<reference evidence="2" key="1">
    <citation type="journal article" date="2014" name="Front. Microbiol.">
        <title>High frequency of phylogenetically diverse reductive dehalogenase-homologous genes in deep subseafloor sedimentary metagenomes.</title>
        <authorList>
            <person name="Kawai M."/>
            <person name="Futagami T."/>
            <person name="Toyoda A."/>
            <person name="Takaki Y."/>
            <person name="Nishi S."/>
            <person name="Hori S."/>
            <person name="Arai W."/>
            <person name="Tsubouchi T."/>
            <person name="Morono Y."/>
            <person name="Uchiyama I."/>
            <person name="Ito T."/>
            <person name="Fujiyama A."/>
            <person name="Inagaki F."/>
            <person name="Takami H."/>
        </authorList>
    </citation>
    <scope>NUCLEOTIDE SEQUENCE</scope>
    <source>
        <strain evidence="2">Expedition CK06-06</strain>
    </source>
</reference>
<feature type="non-terminal residue" evidence="2">
    <location>
        <position position="269"/>
    </location>
</feature>
<evidence type="ECO:0000313" key="2">
    <source>
        <dbReference type="EMBL" id="GAI98573.1"/>
    </source>
</evidence>
<dbReference type="SUPFAM" id="SSF53335">
    <property type="entry name" value="S-adenosyl-L-methionine-dependent methyltransferases"/>
    <property type="match status" value="1"/>
</dbReference>
<evidence type="ECO:0000259" key="1">
    <source>
        <dbReference type="Pfam" id="PF08241"/>
    </source>
</evidence>
<dbReference type="GO" id="GO:0008757">
    <property type="term" value="F:S-adenosylmethionine-dependent methyltransferase activity"/>
    <property type="evidence" value="ECO:0007669"/>
    <property type="project" value="InterPro"/>
</dbReference>
<feature type="domain" description="Methyltransferase type 11" evidence="1">
    <location>
        <begin position="38"/>
        <end position="137"/>
    </location>
</feature>
<gene>
    <name evidence="2" type="ORF">S12H4_33454</name>
</gene>
<dbReference type="InterPro" id="IPR013216">
    <property type="entry name" value="Methyltransf_11"/>
</dbReference>
<dbReference type="InterPro" id="IPR029063">
    <property type="entry name" value="SAM-dependent_MTases_sf"/>
</dbReference>
<dbReference type="InterPro" id="IPR050508">
    <property type="entry name" value="Methyltransf_Superfamily"/>
</dbReference>
<comment type="caution">
    <text evidence="2">The sequence shown here is derived from an EMBL/GenBank/DDBJ whole genome shotgun (WGS) entry which is preliminary data.</text>
</comment>
<dbReference type="PANTHER" id="PTHR42912">
    <property type="entry name" value="METHYLTRANSFERASE"/>
    <property type="match status" value="1"/>
</dbReference>
<dbReference type="Pfam" id="PF08241">
    <property type="entry name" value="Methyltransf_11"/>
    <property type="match status" value="1"/>
</dbReference>
<sequence>MEEEPETYDSKFTSLTKGVNVKVHNWVLDQIQLDQSILEIGSGTGSLASKMVSKGNIVVAIDNNIQMINYAKQKYSDTLENGTLLYRLGSFTDLPVEKRSLDLIVSTFLLSELRPLEQQIFLRNAWKALKPNGRLILAAEFVPSGFWKVSFKIKRWWFKKKLRRLRLKSTFLVKWFFNYIEPIGFKIGNQKKWKHGSIQAIELLKINDNGEDEPDYYRPKIKKFKGLFSQLRIYRCLFTGQIDRVPIEPGIYKSGNPNSNSPIIVTANY</sequence>
<dbReference type="EMBL" id="BARW01019714">
    <property type="protein sequence ID" value="GAI98573.1"/>
    <property type="molecule type" value="Genomic_DNA"/>
</dbReference>
<proteinExistence type="predicted"/>
<protein>
    <recommendedName>
        <fullName evidence="1">Methyltransferase type 11 domain-containing protein</fullName>
    </recommendedName>
</protein>